<dbReference type="SUPFAM" id="SSF56672">
    <property type="entry name" value="DNA/RNA polymerases"/>
    <property type="match status" value="1"/>
</dbReference>
<dbReference type="EMBL" id="HBHB01000713">
    <property type="protein sequence ID" value="CAD9648989.1"/>
    <property type="molecule type" value="Transcribed_RNA"/>
</dbReference>
<evidence type="ECO:0000313" key="1">
    <source>
        <dbReference type="EMBL" id="CAD9648989.1"/>
    </source>
</evidence>
<sequence length="132" mass="14914">MNVDRILKFCELHQLPVNTKKLEKSDSKEGMRVLGMIVRGGMVLMPDEKRDAIQNAISAIISVGATTKRKIYSLLGKVNFFHNLGSDLATTTTLIYDWTKKLNNWDNSQQIPDNVISPQLPREEAYDVHALT</sequence>
<evidence type="ECO:0000313" key="2">
    <source>
        <dbReference type="EMBL" id="CAD9648990.1"/>
    </source>
</evidence>
<gene>
    <name evidence="1" type="ORF">LABB0372_LOCUS317</name>
    <name evidence="2" type="ORF">LABB0372_LOCUS318</name>
    <name evidence="3" type="ORF">LABB0372_LOCUS319</name>
</gene>
<protein>
    <submittedName>
        <fullName evidence="1">Uncharacterized protein</fullName>
    </submittedName>
</protein>
<dbReference type="EMBL" id="HBHB01000717">
    <property type="protein sequence ID" value="CAD9648991.1"/>
    <property type="molecule type" value="Transcribed_RNA"/>
</dbReference>
<dbReference type="EMBL" id="HBHB01000716">
    <property type="protein sequence ID" value="CAD9648990.1"/>
    <property type="molecule type" value="Transcribed_RNA"/>
</dbReference>
<organism evidence="1">
    <name type="scientific">Lankesteria abbotti</name>
    <dbReference type="NCBI Taxonomy" id="340204"/>
    <lineage>
        <taxon>Eukaryota</taxon>
        <taxon>Sar</taxon>
        <taxon>Alveolata</taxon>
        <taxon>Apicomplexa</taxon>
        <taxon>Conoidasida</taxon>
        <taxon>Gregarinasina</taxon>
        <taxon>Eugregarinorida</taxon>
        <taxon>Lecudinidae</taxon>
        <taxon>Lankesteria</taxon>
    </lineage>
</organism>
<dbReference type="InterPro" id="IPR043502">
    <property type="entry name" value="DNA/RNA_pol_sf"/>
</dbReference>
<proteinExistence type="predicted"/>
<name>A0A6T5U9M8_9APIC</name>
<reference evidence="1" key="1">
    <citation type="submission" date="2021-01" db="EMBL/GenBank/DDBJ databases">
        <authorList>
            <person name="Corre E."/>
            <person name="Pelletier E."/>
            <person name="Niang G."/>
            <person name="Scheremetjew M."/>
            <person name="Finn R."/>
            <person name="Kale V."/>
            <person name="Holt S."/>
            <person name="Cochrane G."/>
            <person name="Meng A."/>
            <person name="Brown T."/>
            <person name="Cohen L."/>
        </authorList>
    </citation>
    <scope>NUCLEOTIDE SEQUENCE</scope>
    <source>
        <strain evidence="1">Grappler Inlet BC</strain>
    </source>
</reference>
<dbReference type="AlphaFoldDB" id="A0A6T5U9M8"/>
<accession>A0A6T5U9M8</accession>
<evidence type="ECO:0000313" key="3">
    <source>
        <dbReference type="EMBL" id="CAD9648991.1"/>
    </source>
</evidence>